<dbReference type="EMBL" id="GG657754">
    <property type="protein sequence ID" value="EFL22449.1"/>
    <property type="molecule type" value="Genomic_DNA"/>
</dbReference>
<dbReference type="Pfam" id="PF12680">
    <property type="entry name" value="SnoaL_2"/>
    <property type="match status" value="1"/>
</dbReference>
<dbReference type="RefSeq" id="WP_009714270.1">
    <property type="nucleotide sequence ID" value="NZ_GG657754.1"/>
</dbReference>
<dbReference type="STRING" id="457427.SSOG_02161"/>
<feature type="domain" description="SnoaL-like" evidence="1">
    <location>
        <begin position="20"/>
        <end position="111"/>
    </location>
</feature>
<dbReference type="SUPFAM" id="SSF54427">
    <property type="entry name" value="NTF2-like"/>
    <property type="match status" value="1"/>
</dbReference>
<reference evidence="2 3" key="1">
    <citation type="submission" date="2009-02" db="EMBL/GenBank/DDBJ databases">
        <title>Annotation of Streptomyces hygroscopicus strain ATCC 53653.</title>
        <authorList>
            <consortium name="The Broad Institute Genome Sequencing Platform"/>
            <consortium name="Broad Institute Microbial Sequencing Center"/>
            <person name="Fischbach M."/>
            <person name="Godfrey P."/>
            <person name="Ward D."/>
            <person name="Young S."/>
            <person name="Zeng Q."/>
            <person name="Koehrsen M."/>
            <person name="Alvarado L."/>
            <person name="Berlin A.M."/>
            <person name="Bochicchio J."/>
            <person name="Borenstein D."/>
            <person name="Chapman S.B."/>
            <person name="Chen Z."/>
            <person name="Engels R."/>
            <person name="Freedman E."/>
            <person name="Gellesch M."/>
            <person name="Goldberg J."/>
            <person name="Griggs A."/>
            <person name="Gujja S."/>
            <person name="Heilman E.R."/>
            <person name="Heiman D.I."/>
            <person name="Hepburn T.A."/>
            <person name="Howarth C."/>
            <person name="Jen D."/>
            <person name="Larson L."/>
            <person name="Lewis B."/>
            <person name="Mehta T."/>
            <person name="Park D."/>
            <person name="Pearson M."/>
            <person name="Richards J."/>
            <person name="Roberts A."/>
            <person name="Saif S."/>
            <person name="Shea T.D."/>
            <person name="Shenoy N."/>
            <person name="Sisk P."/>
            <person name="Stolte C."/>
            <person name="Sykes S.N."/>
            <person name="Thomson T."/>
            <person name="Walk T."/>
            <person name="White J."/>
            <person name="Yandava C."/>
            <person name="Straight P."/>
            <person name="Clardy J."/>
            <person name="Hung D."/>
            <person name="Kolter R."/>
            <person name="Mekalanos J."/>
            <person name="Walker S."/>
            <person name="Walsh C.T."/>
            <person name="Wieland-Brown L.C."/>
            <person name="Haas B."/>
            <person name="Nusbaum C."/>
            <person name="Birren B."/>
        </authorList>
    </citation>
    <scope>NUCLEOTIDE SEQUENCE [LARGE SCALE GENOMIC DNA]</scope>
    <source>
        <strain evidence="2 3">ATCC 53653</strain>
    </source>
</reference>
<evidence type="ECO:0000259" key="1">
    <source>
        <dbReference type="Pfam" id="PF12680"/>
    </source>
</evidence>
<proteinExistence type="predicted"/>
<dbReference type="OrthoDB" id="3257148at2"/>
<evidence type="ECO:0000313" key="3">
    <source>
        <dbReference type="Proteomes" id="UP000003963"/>
    </source>
</evidence>
<sequence length="130" mass="13805">MIATNASAASAASARSIAETFGRAWMSGDTETALGLVADDVVCDAPSGRIEGLPGYRTFLEGFLPMLTSATITKVLGDETSAAIVYTTDTTFVSDLRASDYLTIENGKITYVQTVFDRLPITEARRAQQG</sequence>
<dbReference type="InterPro" id="IPR032710">
    <property type="entry name" value="NTF2-like_dom_sf"/>
</dbReference>
<dbReference type="AlphaFoldDB" id="D9W6B8"/>
<keyword evidence="3" id="KW-1185">Reference proteome</keyword>
<organism evidence="2 3">
    <name type="scientific">Streptomyces himastatinicus ATCC 53653</name>
    <dbReference type="NCBI Taxonomy" id="457427"/>
    <lineage>
        <taxon>Bacteria</taxon>
        <taxon>Bacillati</taxon>
        <taxon>Actinomycetota</taxon>
        <taxon>Actinomycetes</taxon>
        <taxon>Kitasatosporales</taxon>
        <taxon>Streptomycetaceae</taxon>
        <taxon>Streptomyces</taxon>
        <taxon>Streptomyces violaceusniger group</taxon>
    </lineage>
</organism>
<dbReference type="HOGENOM" id="CLU_153137_1_0_11"/>
<protein>
    <recommendedName>
        <fullName evidence="1">SnoaL-like domain-containing protein</fullName>
    </recommendedName>
</protein>
<evidence type="ECO:0000313" key="2">
    <source>
        <dbReference type="EMBL" id="EFL22449.1"/>
    </source>
</evidence>
<dbReference type="Proteomes" id="UP000003963">
    <property type="component" value="Unassembled WGS sequence"/>
</dbReference>
<dbReference type="Gene3D" id="3.10.450.50">
    <property type="match status" value="1"/>
</dbReference>
<name>D9W6B8_9ACTN</name>
<gene>
    <name evidence="2" type="ORF">SSOG_02161</name>
</gene>
<dbReference type="InterPro" id="IPR037401">
    <property type="entry name" value="SnoaL-like"/>
</dbReference>
<accession>D9W6B8</accession>